<reference evidence="3 4" key="2">
    <citation type="submission" date="2017-10" db="EMBL/GenBank/DDBJ databases">
        <authorList>
            <person name="Banno H."/>
            <person name="Chua N.-H."/>
        </authorList>
    </citation>
    <scope>NUCLEOTIDE SEQUENCE [LARGE SCALE GENOMIC DNA]</scope>
    <source>
        <strain evidence="3 4">JK623</strain>
    </source>
</reference>
<dbReference type="Pfam" id="PF26018">
    <property type="entry name" value="BSH_RND_rel"/>
    <property type="match status" value="1"/>
</dbReference>
<gene>
    <name evidence="3" type="ORF">CSX02_02340</name>
</gene>
<feature type="transmembrane region" description="Helical" evidence="1">
    <location>
        <begin position="21"/>
        <end position="39"/>
    </location>
</feature>
<feature type="domain" description="RND related barrel-sandwich hybrid" evidence="2">
    <location>
        <begin position="68"/>
        <end position="240"/>
    </location>
</feature>
<evidence type="ECO:0000313" key="4">
    <source>
        <dbReference type="Proteomes" id="UP000224563"/>
    </source>
</evidence>
<dbReference type="EMBL" id="PDYG01000006">
    <property type="protein sequence ID" value="PHU38582.1"/>
    <property type="molecule type" value="Genomic_DNA"/>
</dbReference>
<dbReference type="Proteomes" id="UP000224563">
    <property type="component" value="Unassembled WGS sequence"/>
</dbReference>
<dbReference type="RefSeq" id="WP_099385485.1">
    <property type="nucleotide sequence ID" value="NZ_JANSWH010000099.1"/>
</dbReference>
<evidence type="ECO:0000313" key="3">
    <source>
        <dbReference type="EMBL" id="PHU38582.1"/>
    </source>
</evidence>
<keyword evidence="4" id="KW-1185">Reference proteome</keyword>
<comment type="caution">
    <text evidence="3">The sequence shown here is derived from an EMBL/GenBank/DDBJ whole genome shotgun (WGS) entry which is preliminary data.</text>
</comment>
<dbReference type="InterPro" id="IPR058709">
    <property type="entry name" value="BSH_RND-rel"/>
</dbReference>
<name>A0A2G3E5M4_9FIRM</name>
<evidence type="ECO:0000259" key="2">
    <source>
        <dbReference type="Pfam" id="PF26018"/>
    </source>
</evidence>
<protein>
    <recommendedName>
        <fullName evidence="2">RND related barrel-sandwich hybrid domain-containing protein</fullName>
    </recommendedName>
</protein>
<reference evidence="3 4" key="1">
    <citation type="submission" date="2017-10" db="EMBL/GenBank/DDBJ databases">
        <title>Resolving the taxonomy of Roseburia spp., Eubacterium rectale and Agathobacter spp. through phylogenomic analysis.</title>
        <authorList>
            <person name="Sheridan P.O."/>
            <person name="Walker A.W."/>
            <person name="Duncan S.H."/>
            <person name="Scott K.P."/>
            <person name="Toole P.W.O."/>
            <person name="Luis P."/>
            <person name="Flint H.J."/>
        </authorList>
    </citation>
    <scope>NUCLEOTIDE SEQUENCE [LARGE SCALE GENOMIC DNA]</scope>
    <source>
        <strain evidence="3 4">JK623</strain>
    </source>
</reference>
<organism evidence="3 4">
    <name type="scientific">Agathobacter ruminis</name>
    <dbReference type="NCBI Taxonomy" id="1712665"/>
    <lineage>
        <taxon>Bacteria</taxon>
        <taxon>Bacillati</taxon>
        <taxon>Bacillota</taxon>
        <taxon>Clostridia</taxon>
        <taxon>Lachnospirales</taxon>
        <taxon>Lachnospiraceae</taxon>
        <taxon>Agathobacter</taxon>
    </lineage>
</organism>
<accession>A0A2G3E5M4</accession>
<keyword evidence="1" id="KW-0812">Transmembrane</keyword>
<keyword evidence="1" id="KW-1133">Transmembrane helix</keyword>
<proteinExistence type="predicted"/>
<dbReference type="AlphaFoldDB" id="A0A2G3E5M4"/>
<evidence type="ECO:0000256" key="1">
    <source>
        <dbReference type="SAM" id="Phobius"/>
    </source>
</evidence>
<keyword evidence="1" id="KW-0472">Membrane</keyword>
<sequence length="466" mass="53112">MKKNDNNVVQYKKPFSINLGFILFLMIIIYVIFNFVLYFTKKNVAEYEVGQGSIAANNVYQGLAIRDETVFYADRDGYINYYIANCSKVSVLDMVYSIDSNGDIYKAMDTQKNKETALSSADYKSLSDSITSFMSGYSSLNFNEATIYRDDLSSDIIQAVNNQMMVQLAKEIDDATQNHTFFKGYPEHPGLVLYYVDQYESYKPSADIGSDDLNAVNYSKNNLNLQSKVKKGDPIYKLVNSEEWHIYLDVSSDVVDLLSESNYVKIRFCEDDYTLTVPFSVNKKDGHYIMDLKLKKALIRYAGERFLDVELIMNEDSGLKIPNSAIVEKDFYKIPVEYFAKGGDSGDLGILLDDQDHETRTYTFVAPTIYAQSDDEKYYYVDSEDVSRGDKIQKPGSTETYEVSETGSLMGVYNINKGYAIFKQIRIIYQNEEYAIVEPRTTYGIALYDHIALDASSLSENELVIK</sequence>